<reference evidence="1" key="1">
    <citation type="submission" date="2018-02" db="EMBL/GenBank/DDBJ databases">
        <title>Rhizophora mucronata_Transcriptome.</title>
        <authorList>
            <person name="Meera S.P."/>
            <person name="Sreeshan A."/>
            <person name="Augustine A."/>
        </authorList>
    </citation>
    <scope>NUCLEOTIDE SEQUENCE</scope>
    <source>
        <tissue evidence="1">Leaf</tissue>
    </source>
</reference>
<dbReference type="AlphaFoldDB" id="A0A2P2NP91"/>
<proteinExistence type="predicted"/>
<sequence>MIKVHDKTPYMPPYGLTCKFNLAIAIWL</sequence>
<accession>A0A2P2NP91</accession>
<organism evidence="1">
    <name type="scientific">Rhizophora mucronata</name>
    <name type="common">Asiatic mangrove</name>
    <dbReference type="NCBI Taxonomy" id="61149"/>
    <lineage>
        <taxon>Eukaryota</taxon>
        <taxon>Viridiplantae</taxon>
        <taxon>Streptophyta</taxon>
        <taxon>Embryophyta</taxon>
        <taxon>Tracheophyta</taxon>
        <taxon>Spermatophyta</taxon>
        <taxon>Magnoliopsida</taxon>
        <taxon>eudicotyledons</taxon>
        <taxon>Gunneridae</taxon>
        <taxon>Pentapetalae</taxon>
        <taxon>rosids</taxon>
        <taxon>fabids</taxon>
        <taxon>Malpighiales</taxon>
        <taxon>Rhizophoraceae</taxon>
        <taxon>Rhizophora</taxon>
    </lineage>
</organism>
<dbReference type="EMBL" id="GGEC01063819">
    <property type="protein sequence ID" value="MBX44303.1"/>
    <property type="molecule type" value="Transcribed_RNA"/>
</dbReference>
<protein>
    <submittedName>
        <fullName evidence="1">Uncharacterized protein</fullName>
    </submittedName>
</protein>
<name>A0A2P2NP91_RHIMU</name>
<evidence type="ECO:0000313" key="1">
    <source>
        <dbReference type="EMBL" id="MBX44303.1"/>
    </source>
</evidence>